<dbReference type="SMART" id="SM00478">
    <property type="entry name" value="ENDO3c"/>
    <property type="match status" value="1"/>
</dbReference>
<dbReference type="HAMAP" id="MF_00942">
    <property type="entry name" value="Nth"/>
    <property type="match status" value="1"/>
</dbReference>
<evidence type="ECO:0000259" key="13">
    <source>
        <dbReference type="SMART" id="SM00478"/>
    </source>
</evidence>
<dbReference type="Pfam" id="PF00633">
    <property type="entry name" value="HHH"/>
    <property type="match status" value="1"/>
</dbReference>
<evidence type="ECO:0000313" key="14">
    <source>
        <dbReference type="EMBL" id="PWL08620.1"/>
    </source>
</evidence>
<keyword evidence="9 12" id="KW-0456">Lyase</keyword>
<dbReference type="InterPro" id="IPR003265">
    <property type="entry name" value="HhH-GPD_domain"/>
</dbReference>
<evidence type="ECO:0000256" key="9">
    <source>
        <dbReference type="ARBA" id="ARBA00023239"/>
    </source>
</evidence>
<protein>
    <recommendedName>
        <fullName evidence="12">Endonuclease III</fullName>
        <ecNumber evidence="12">4.2.99.18</ecNumber>
    </recommendedName>
    <alternativeName>
        <fullName evidence="12">DNA-(apurinic or apyrimidinic site) lyase</fullName>
    </alternativeName>
</protein>
<dbReference type="EMBL" id="LWMS01000010">
    <property type="protein sequence ID" value="PWL08620.1"/>
    <property type="molecule type" value="Genomic_DNA"/>
</dbReference>
<dbReference type="GO" id="GO:0000703">
    <property type="term" value="F:oxidized pyrimidine nucleobase lesion DNA N-glycosylase activity"/>
    <property type="evidence" value="ECO:0007669"/>
    <property type="project" value="TreeGrafter"/>
</dbReference>
<dbReference type="FunFam" id="1.10.340.30:FF:000001">
    <property type="entry name" value="Endonuclease III"/>
    <property type="match status" value="1"/>
</dbReference>
<dbReference type="GO" id="GO:0006285">
    <property type="term" value="P:base-excision repair, AP site formation"/>
    <property type="evidence" value="ECO:0007669"/>
    <property type="project" value="TreeGrafter"/>
</dbReference>
<evidence type="ECO:0000256" key="1">
    <source>
        <dbReference type="ARBA" id="ARBA00008343"/>
    </source>
</evidence>
<keyword evidence="8 12" id="KW-0234">DNA repair</keyword>
<dbReference type="InterPro" id="IPR000445">
    <property type="entry name" value="HhH_motif"/>
</dbReference>
<keyword evidence="2" id="KW-0004">4Fe-4S</keyword>
<evidence type="ECO:0000256" key="4">
    <source>
        <dbReference type="ARBA" id="ARBA00022763"/>
    </source>
</evidence>
<keyword evidence="3" id="KW-0479">Metal-binding</keyword>
<dbReference type="SUPFAM" id="SSF48150">
    <property type="entry name" value="DNA-glycosylase"/>
    <property type="match status" value="1"/>
</dbReference>
<dbReference type="InterPro" id="IPR011257">
    <property type="entry name" value="DNA_glycosylase"/>
</dbReference>
<dbReference type="GO" id="GO:0003677">
    <property type="term" value="F:DNA binding"/>
    <property type="evidence" value="ECO:0007669"/>
    <property type="project" value="UniProtKB-UniRule"/>
</dbReference>
<evidence type="ECO:0000256" key="11">
    <source>
        <dbReference type="ARBA" id="ARBA00052915"/>
    </source>
</evidence>
<dbReference type="Gene3D" id="1.10.340.30">
    <property type="entry name" value="Hypothetical protein, domain 2"/>
    <property type="match status" value="1"/>
</dbReference>
<reference evidence="14 15" key="1">
    <citation type="submission" date="2016-04" db="EMBL/GenBank/DDBJ databases">
        <title>Genome sequence of Methanosphaera cuniculi DSM 4103.</title>
        <authorList>
            <person name="Poehlein A."/>
            <person name="Seedorf H."/>
            <person name="Daniel R."/>
        </authorList>
    </citation>
    <scope>NUCLEOTIDE SEQUENCE [LARGE SCALE GENOMIC DNA]</scope>
    <source>
        <strain evidence="14 15">DSM 4103</strain>
    </source>
</reference>
<evidence type="ECO:0000256" key="7">
    <source>
        <dbReference type="ARBA" id="ARBA00023014"/>
    </source>
</evidence>
<evidence type="ECO:0000256" key="12">
    <source>
        <dbReference type="HAMAP-Rule" id="MF_00942"/>
    </source>
</evidence>
<dbReference type="CDD" id="cd00056">
    <property type="entry name" value="ENDO3c"/>
    <property type="match status" value="1"/>
</dbReference>
<dbReference type="AlphaFoldDB" id="A0A2V2BRA0"/>
<dbReference type="EC" id="4.2.99.18" evidence="12"/>
<comment type="catalytic activity">
    <reaction evidence="11">
        <text>Hydrolyzes mismatched double-stranded DNA and polynucleotides, releasing free thymine.</text>
        <dbReference type="EC" id="3.2.2.29"/>
    </reaction>
</comment>
<dbReference type="PROSITE" id="PS01155">
    <property type="entry name" value="ENDONUCLEASE_III_2"/>
    <property type="match status" value="1"/>
</dbReference>
<dbReference type="GO" id="GO:0140078">
    <property type="term" value="F:class I DNA-(apurinic or apyrimidinic site) endonuclease activity"/>
    <property type="evidence" value="ECO:0007669"/>
    <property type="project" value="UniProtKB-EC"/>
</dbReference>
<comment type="function">
    <text evidence="12">DNA repair enzyme that has both DNA N-glycosylase activity and AP-lyase activity. The DNA N-glycosylase activity releases various damaged pyrimidines from DNA by cleaving the N-glycosidic bond, leaving an AP (apurinic/apyrimidinic) site. The AP-lyase activity cleaves the phosphodiester bond 3' to the AP site by a beta-elimination, leaving a 3'-terminal unsaturated sugar and a product with a terminal 5'-phosphate.</text>
</comment>
<dbReference type="Gene3D" id="1.10.1670.10">
    <property type="entry name" value="Helix-hairpin-Helix base-excision DNA repair enzymes (C-terminal)"/>
    <property type="match status" value="1"/>
</dbReference>
<evidence type="ECO:0000256" key="5">
    <source>
        <dbReference type="ARBA" id="ARBA00022801"/>
    </source>
</evidence>
<dbReference type="Proteomes" id="UP000246004">
    <property type="component" value="Unassembled WGS sequence"/>
</dbReference>
<evidence type="ECO:0000256" key="2">
    <source>
        <dbReference type="ARBA" id="ARBA00022485"/>
    </source>
</evidence>
<comment type="catalytic activity">
    <reaction evidence="12">
        <text>2'-deoxyribonucleotide-(2'-deoxyribose 5'-phosphate)-2'-deoxyribonucleotide-DNA = a 3'-end 2'-deoxyribonucleotide-(2,3-dehydro-2,3-deoxyribose 5'-phosphate)-DNA + a 5'-end 5'-phospho-2'-deoxyribonucleoside-DNA + H(+)</text>
        <dbReference type="Rhea" id="RHEA:66592"/>
        <dbReference type="Rhea" id="RHEA-COMP:13180"/>
        <dbReference type="Rhea" id="RHEA-COMP:16897"/>
        <dbReference type="Rhea" id="RHEA-COMP:17067"/>
        <dbReference type="ChEBI" id="CHEBI:15378"/>
        <dbReference type="ChEBI" id="CHEBI:136412"/>
        <dbReference type="ChEBI" id="CHEBI:157695"/>
        <dbReference type="ChEBI" id="CHEBI:167181"/>
        <dbReference type="EC" id="4.2.99.18"/>
    </reaction>
</comment>
<sequence length="218" mass="24849">MVVKSSMIGDFSEDQIIDIVDTLESMYNRRTFYDMDPYRVLIRTILSQRTRDENTDQASDKLFSVYPTMVDVANAPVDKIAELVHCAGFYNVKAKRIKEVSKILIDEYDGVVPDTVNELMKLPGVGRKTANCVMVFGFDKEAIPVDVHVHRISNRLGLVHTQTPEETEEVLCEIVPMDYWIPINDLMVQFGQTICRPISPKHDMCPFVGVCEFYNSSD</sequence>
<dbReference type="GO" id="GO:0046872">
    <property type="term" value="F:metal ion binding"/>
    <property type="evidence" value="ECO:0007669"/>
    <property type="project" value="UniProtKB-KW"/>
</dbReference>
<comment type="caution">
    <text evidence="12">Lacks conserved residue(s) required for the propagation of feature annotation.</text>
</comment>
<dbReference type="PANTHER" id="PTHR43286:SF1">
    <property type="entry name" value="ENDONUCLEASE III-LIKE PROTEIN 1"/>
    <property type="match status" value="1"/>
</dbReference>
<dbReference type="RefSeq" id="WP_394338960.1">
    <property type="nucleotide sequence ID" value="NZ_CAUHCB010000013.1"/>
</dbReference>
<dbReference type="Pfam" id="PF00730">
    <property type="entry name" value="HhH-GPD"/>
    <property type="match status" value="1"/>
</dbReference>
<organism evidence="14 15">
    <name type="scientific">Methanosphaera cuniculi</name>
    <dbReference type="NCBI Taxonomy" id="1077256"/>
    <lineage>
        <taxon>Archaea</taxon>
        <taxon>Methanobacteriati</taxon>
        <taxon>Methanobacteriota</taxon>
        <taxon>Methanomada group</taxon>
        <taxon>Methanobacteria</taxon>
        <taxon>Methanobacteriales</taxon>
        <taxon>Methanobacteriaceae</taxon>
        <taxon>Methanosphaera</taxon>
    </lineage>
</organism>
<dbReference type="InterPro" id="IPR005759">
    <property type="entry name" value="Nth"/>
</dbReference>
<keyword evidence="5 12" id="KW-0378">Hydrolase</keyword>
<dbReference type="GO" id="GO:0141016">
    <property type="term" value="F:G/T mismatch-specific thymine-DNA glycosylase activity"/>
    <property type="evidence" value="ECO:0007669"/>
    <property type="project" value="UniProtKB-EC"/>
</dbReference>
<comment type="cofactor">
    <cofactor evidence="12">
        <name>[4Fe-4S] cluster</name>
        <dbReference type="ChEBI" id="CHEBI:49883"/>
    </cofactor>
    <text evidence="12">Binds 1 [4Fe-4S] cluster.</text>
</comment>
<keyword evidence="10 12" id="KW-0326">Glycosidase</keyword>
<accession>A0A2V2BRA0</accession>
<dbReference type="InterPro" id="IPR023170">
    <property type="entry name" value="HhH_base_excis_C"/>
</dbReference>
<keyword evidence="6" id="KW-0408">Iron</keyword>
<dbReference type="GO" id="GO:0051539">
    <property type="term" value="F:4 iron, 4 sulfur cluster binding"/>
    <property type="evidence" value="ECO:0007669"/>
    <property type="project" value="UniProtKB-KW"/>
</dbReference>
<dbReference type="PANTHER" id="PTHR43286">
    <property type="entry name" value="ENDONUCLEASE III-LIKE PROTEIN 1"/>
    <property type="match status" value="1"/>
</dbReference>
<proteinExistence type="inferred from homology"/>
<comment type="caution">
    <text evidence="14">The sequence shown here is derived from an EMBL/GenBank/DDBJ whole genome shotgun (WGS) entry which is preliminary data.</text>
</comment>
<dbReference type="InterPro" id="IPR004036">
    <property type="entry name" value="Endonuclease-III-like_CS2"/>
</dbReference>
<keyword evidence="7" id="KW-0411">Iron-sulfur</keyword>
<feature type="domain" description="HhH-GPD" evidence="13">
    <location>
        <begin position="46"/>
        <end position="193"/>
    </location>
</feature>
<evidence type="ECO:0000256" key="6">
    <source>
        <dbReference type="ARBA" id="ARBA00023004"/>
    </source>
</evidence>
<dbReference type="GO" id="GO:0006289">
    <property type="term" value="P:nucleotide-excision repair"/>
    <property type="evidence" value="ECO:0007669"/>
    <property type="project" value="TreeGrafter"/>
</dbReference>
<dbReference type="PIRSF" id="PIRSF001435">
    <property type="entry name" value="Nth"/>
    <property type="match status" value="1"/>
</dbReference>
<comment type="similarity">
    <text evidence="1 12">Belongs to the Nth/MutY family.</text>
</comment>
<gene>
    <name evidence="14" type="primary">pdg</name>
    <name evidence="12" type="synonym">nth</name>
    <name evidence="14" type="ORF">MSCUN_03330</name>
</gene>
<evidence type="ECO:0000256" key="8">
    <source>
        <dbReference type="ARBA" id="ARBA00023204"/>
    </source>
</evidence>
<keyword evidence="12" id="KW-0238">DNA-binding</keyword>
<name>A0A2V2BRA0_9EURY</name>
<evidence type="ECO:0000256" key="10">
    <source>
        <dbReference type="ARBA" id="ARBA00023295"/>
    </source>
</evidence>
<evidence type="ECO:0000256" key="3">
    <source>
        <dbReference type="ARBA" id="ARBA00022723"/>
    </source>
</evidence>
<keyword evidence="4 12" id="KW-0227">DNA damage</keyword>
<evidence type="ECO:0000313" key="15">
    <source>
        <dbReference type="Proteomes" id="UP000246004"/>
    </source>
</evidence>